<dbReference type="GO" id="GO:0006631">
    <property type="term" value="P:fatty acid metabolic process"/>
    <property type="evidence" value="ECO:0007669"/>
    <property type="project" value="UniProtKB-ARBA"/>
</dbReference>
<dbReference type="EMBL" id="JAACJP010000050">
    <property type="protein sequence ID" value="KAF5370929.1"/>
    <property type="molecule type" value="Genomic_DNA"/>
</dbReference>
<dbReference type="GO" id="GO:0005506">
    <property type="term" value="F:iron ion binding"/>
    <property type="evidence" value="ECO:0007669"/>
    <property type="project" value="InterPro"/>
</dbReference>
<evidence type="ECO:0000313" key="7">
    <source>
        <dbReference type="EMBL" id="KAF5370929.1"/>
    </source>
</evidence>
<comment type="caution">
    <text evidence="7">The sequence shown here is derived from an EMBL/GenBank/DDBJ whole genome shotgun (WGS) entry which is preliminary data.</text>
</comment>
<evidence type="ECO:0000256" key="2">
    <source>
        <dbReference type="ARBA" id="ARBA00022723"/>
    </source>
</evidence>
<protein>
    <recommendedName>
        <fullName evidence="9">Heme peroxidase</fullName>
    </recommendedName>
</protein>
<feature type="binding site" description="axial binding residue" evidence="6">
    <location>
        <position position="386"/>
    </location>
    <ligand>
        <name>heme b</name>
        <dbReference type="ChEBI" id="CHEBI:60344"/>
    </ligand>
    <ligandPart>
        <name>Fe</name>
        <dbReference type="ChEBI" id="CHEBI:18248"/>
    </ligandPart>
</feature>
<dbReference type="GO" id="GO:0020037">
    <property type="term" value="F:heme binding"/>
    <property type="evidence" value="ECO:0007669"/>
    <property type="project" value="InterPro"/>
</dbReference>
<dbReference type="GO" id="GO:0051213">
    <property type="term" value="F:dioxygenase activity"/>
    <property type="evidence" value="ECO:0007669"/>
    <property type="project" value="UniProtKB-KW"/>
</dbReference>
<evidence type="ECO:0000256" key="1">
    <source>
        <dbReference type="ARBA" id="ARBA00022617"/>
    </source>
</evidence>
<dbReference type="PANTHER" id="PTHR11903">
    <property type="entry name" value="PROSTAGLANDIN G/H SYNTHASE"/>
    <property type="match status" value="1"/>
</dbReference>
<dbReference type="PRINTS" id="PR00457">
    <property type="entry name" value="ANPEROXIDASE"/>
</dbReference>
<keyword evidence="2 6" id="KW-0479">Metal-binding</keyword>
<keyword evidence="4" id="KW-0560">Oxidoreductase</keyword>
<dbReference type="Gene3D" id="1.10.630.10">
    <property type="entry name" value="Cytochrome P450"/>
    <property type="match status" value="1"/>
</dbReference>
<evidence type="ECO:0000256" key="5">
    <source>
        <dbReference type="ARBA" id="ARBA00023004"/>
    </source>
</evidence>
<dbReference type="AlphaFoldDB" id="A0A8H5LVG1"/>
<keyword evidence="8" id="KW-1185">Reference proteome</keyword>
<keyword evidence="5 6" id="KW-0408">Iron</keyword>
<dbReference type="InterPro" id="IPR050783">
    <property type="entry name" value="Oxylipin_biosynth_metab"/>
</dbReference>
<dbReference type="InterPro" id="IPR019791">
    <property type="entry name" value="Haem_peroxidase_animal"/>
</dbReference>
<dbReference type="SUPFAM" id="SSF48264">
    <property type="entry name" value="Cytochrome P450"/>
    <property type="match status" value="1"/>
</dbReference>
<evidence type="ECO:0000256" key="6">
    <source>
        <dbReference type="PIRSR" id="PIRSR619791-2"/>
    </source>
</evidence>
<dbReference type="InterPro" id="IPR036396">
    <property type="entry name" value="Cyt_P450_sf"/>
</dbReference>
<dbReference type="GO" id="GO:0006979">
    <property type="term" value="P:response to oxidative stress"/>
    <property type="evidence" value="ECO:0007669"/>
    <property type="project" value="InterPro"/>
</dbReference>
<keyword evidence="1 6" id="KW-0349">Heme</keyword>
<dbReference type="GO" id="GO:0004497">
    <property type="term" value="F:monooxygenase activity"/>
    <property type="evidence" value="ECO:0007669"/>
    <property type="project" value="InterPro"/>
</dbReference>
<keyword evidence="3" id="KW-0223">Dioxygenase</keyword>
<dbReference type="InterPro" id="IPR034812">
    <property type="entry name" value="Ppo-like_N"/>
</dbReference>
<dbReference type="InterPro" id="IPR037120">
    <property type="entry name" value="Haem_peroxidase_sf_animal"/>
</dbReference>
<dbReference type="SUPFAM" id="SSF48113">
    <property type="entry name" value="Heme-dependent peroxidases"/>
    <property type="match status" value="1"/>
</dbReference>
<organism evidence="7 8">
    <name type="scientific">Tricholomella constricta</name>
    <dbReference type="NCBI Taxonomy" id="117010"/>
    <lineage>
        <taxon>Eukaryota</taxon>
        <taxon>Fungi</taxon>
        <taxon>Dikarya</taxon>
        <taxon>Basidiomycota</taxon>
        <taxon>Agaricomycotina</taxon>
        <taxon>Agaricomycetes</taxon>
        <taxon>Agaricomycetidae</taxon>
        <taxon>Agaricales</taxon>
        <taxon>Tricholomatineae</taxon>
        <taxon>Lyophyllaceae</taxon>
        <taxon>Tricholomella</taxon>
    </lineage>
</organism>
<evidence type="ECO:0000256" key="3">
    <source>
        <dbReference type="ARBA" id="ARBA00022964"/>
    </source>
</evidence>
<proteinExistence type="predicted"/>
<dbReference type="CDD" id="cd20612">
    <property type="entry name" value="CYP_LDS-like_C"/>
    <property type="match status" value="1"/>
</dbReference>
<accession>A0A8H5LVG1</accession>
<dbReference type="OrthoDB" id="823504at2759"/>
<dbReference type="PANTHER" id="PTHR11903:SF37">
    <property type="entry name" value="PSI-PRODUCING OXYGENASE A"/>
    <property type="match status" value="1"/>
</dbReference>
<dbReference type="InterPro" id="IPR010255">
    <property type="entry name" value="Haem_peroxidase_sf"/>
</dbReference>
<dbReference type="CDD" id="cd09817">
    <property type="entry name" value="linoleate_diol_synthase_like"/>
    <property type="match status" value="1"/>
</dbReference>
<gene>
    <name evidence="7" type="ORF">D9615_009815</name>
</gene>
<evidence type="ECO:0000313" key="8">
    <source>
        <dbReference type="Proteomes" id="UP000565441"/>
    </source>
</evidence>
<dbReference type="Gene3D" id="1.10.640.10">
    <property type="entry name" value="Haem peroxidase domain superfamily, animal type"/>
    <property type="match status" value="1"/>
</dbReference>
<evidence type="ECO:0000256" key="4">
    <source>
        <dbReference type="ARBA" id="ARBA00023002"/>
    </source>
</evidence>
<dbReference type="PROSITE" id="PS50292">
    <property type="entry name" value="PEROXIDASE_3"/>
    <property type="match status" value="1"/>
</dbReference>
<dbReference type="GO" id="GO:0004601">
    <property type="term" value="F:peroxidase activity"/>
    <property type="evidence" value="ECO:0007669"/>
    <property type="project" value="InterPro"/>
</dbReference>
<evidence type="ECO:0008006" key="9">
    <source>
        <dbReference type="Google" id="ProtNLM"/>
    </source>
</evidence>
<dbReference type="Proteomes" id="UP000565441">
    <property type="component" value="Unassembled WGS sequence"/>
</dbReference>
<name>A0A8H5LVG1_9AGAR</name>
<sequence>MADITAAQALSMGADAVYLKNRPLPEAPTGYYDWQITTDPADNREGHSTVTNIVNRVQAFQAKGGFNPEPSHVAAFLDTVTNPTAIDDRKGAFATGLGILARLDPYSDLAKKMNNGVIDTLYNTIPHPPASYLGPANCFRQADGGGNNLENPDLGRGGTPYARSVQGKAGLPRSSLPDAGLIFDSILKRNGMQKHSGGMSSLIFAFAAIVTHSLFRTDHRNIHINNASSYLDLSPLYGDSQAAQDKVRDKAAGRGLLLPDTFSEERLLFLPPATSVLLVLFSRNHNYIANKILKINERKLWTDPPPSDADKRAIQDEQIFQTAKLVNCGHFMSAIMGDYVAGFLGSSEGCNWNMNAFDPIQTKDLKVQRGLGNHVSVEFNVLYRWHATISEKDQKWTEDVFNSAFNGKPFEELTLKDIATIAKVFDAVPDNPAERTFSGLKRGPDGKFSDDDLAEILLSATENPGCAFRGRGTPAVLRLVEIMGIEQSRAWGVCTMNEFRRFLGLREFKTFEDWNPDPEIAGAARRLYGHVDNLELYTGLQAESTMPLTDGSRFACGYTTTRGVLGDAIALVRGDRFYTSDFTPINLTTWGFHDCQRDMNNGGLGGQIPKLLLRHLPRHFPWNSVYSLYPFFTPDHMKESLTRQKLAHKYTFDHPSALRIPKVLDTFTAIKSVFGDSKRFKVIYEKYGYGSILMFDDIAQHDNDKAMVLHALFPEKESLNQHAAWFAAAMKAKIQEKSWKYPNVSGNYVDIVKDVINIVSAHVSADKLTGISLKTKENPSGMYTENEFFDMLTTLFSVTFLTFDEPETSFALHEAAMQAGTIIGGLTAKSVMEVAPSTSPNFFGKVAAGAASFLWPPNSKPSYPFLSKLAATGRPLDELLGNILGVAVGASVNYAQAAVHVIDFYLDDARTTEREHIIELVNQQDSNSVALLRGYVCEAMRLKPQFPGLWREAVVDAQISQGPGLPPIEIKAGDRIWGSFRNAHLNPLDFPDPTVVNPTRPLTSYNLNGAGFHNCPGTTYAQQTIVEIVKAVFRLKNVRRAPGDAGKLHGFVEIIHDTETDFYVQRNGTVSPWPGSLHIVV</sequence>
<dbReference type="Pfam" id="PF03098">
    <property type="entry name" value="An_peroxidase"/>
    <property type="match status" value="1"/>
</dbReference>
<dbReference type="GO" id="GO:0016705">
    <property type="term" value="F:oxidoreductase activity, acting on paired donors, with incorporation or reduction of molecular oxygen"/>
    <property type="evidence" value="ECO:0007669"/>
    <property type="project" value="InterPro"/>
</dbReference>
<reference evidence="7 8" key="1">
    <citation type="journal article" date="2020" name="ISME J.">
        <title>Uncovering the hidden diversity of litter-decomposition mechanisms in mushroom-forming fungi.</title>
        <authorList>
            <person name="Floudas D."/>
            <person name="Bentzer J."/>
            <person name="Ahren D."/>
            <person name="Johansson T."/>
            <person name="Persson P."/>
            <person name="Tunlid A."/>
        </authorList>
    </citation>
    <scope>NUCLEOTIDE SEQUENCE [LARGE SCALE GENOMIC DNA]</scope>
    <source>
        <strain evidence="7 8">CBS 661.87</strain>
    </source>
</reference>